<evidence type="ECO:0000256" key="3">
    <source>
        <dbReference type="ARBA" id="ARBA00022448"/>
    </source>
</evidence>
<evidence type="ECO:0000313" key="11">
    <source>
        <dbReference type="Proteomes" id="UP000829720"/>
    </source>
</evidence>
<proteinExistence type="inferred from homology"/>
<evidence type="ECO:0000256" key="9">
    <source>
        <dbReference type="SAM" id="Phobius"/>
    </source>
</evidence>
<dbReference type="GO" id="GO:0005886">
    <property type="term" value="C:plasma membrane"/>
    <property type="evidence" value="ECO:0007669"/>
    <property type="project" value="TreeGrafter"/>
</dbReference>
<evidence type="ECO:0000256" key="4">
    <source>
        <dbReference type="ARBA" id="ARBA00022692"/>
    </source>
</evidence>
<keyword evidence="5 9" id="KW-1133">Transmembrane helix</keyword>
<evidence type="ECO:0000313" key="10">
    <source>
        <dbReference type="EMBL" id="KAI1885546.1"/>
    </source>
</evidence>
<evidence type="ECO:0000256" key="6">
    <source>
        <dbReference type="ARBA" id="ARBA00023065"/>
    </source>
</evidence>
<keyword evidence="4 9" id="KW-0812">Transmembrane</keyword>
<organism evidence="10 11">
    <name type="scientific">Albula goreensis</name>
    <dbReference type="NCBI Taxonomy" id="1534307"/>
    <lineage>
        <taxon>Eukaryota</taxon>
        <taxon>Metazoa</taxon>
        <taxon>Chordata</taxon>
        <taxon>Craniata</taxon>
        <taxon>Vertebrata</taxon>
        <taxon>Euteleostomi</taxon>
        <taxon>Actinopterygii</taxon>
        <taxon>Neopterygii</taxon>
        <taxon>Teleostei</taxon>
        <taxon>Albuliformes</taxon>
        <taxon>Albulidae</taxon>
        <taxon>Albula</taxon>
    </lineage>
</organism>
<dbReference type="Proteomes" id="UP000829720">
    <property type="component" value="Unassembled WGS sequence"/>
</dbReference>
<comment type="caution">
    <text evidence="10">The sequence shown here is derived from an EMBL/GenBank/DDBJ whole genome shotgun (WGS) entry which is preliminary data.</text>
</comment>
<name>A0A8T3CM99_9TELE</name>
<evidence type="ECO:0000256" key="8">
    <source>
        <dbReference type="ARBA" id="ARBA00023303"/>
    </source>
</evidence>
<keyword evidence="8" id="KW-0407">Ion channel</keyword>
<gene>
    <name evidence="10" type="ORF">AGOR_G00204900</name>
</gene>
<reference evidence="10" key="1">
    <citation type="submission" date="2021-01" db="EMBL/GenBank/DDBJ databases">
        <authorList>
            <person name="Zahm M."/>
            <person name="Roques C."/>
            <person name="Cabau C."/>
            <person name="Klopp C."/>
            <person name="Donnadieu C."/>
            <person name="Jouanno E."/>
            <person name="Lampietro C."/>
            <person name="Louis A."/>
            <person name="Herpin A."/>
            <person name="Echchiki A."/>
            <person name="Berthelot C."/>
            <person name="Parey E."/>
            <person name="Roest-Crollius H."/>
            <person name="Braasch I."/>
            <person name="Postlethwait J."/>
            <person name="Bobe J."/>
            <person name="Montfort J."/>
            <person name="Bouchez O."/>
            <person name="Begum T."/>
            <person name="Mejri S."/>
            <person name="Adams A."/>
            <person name="Chen W.-J."/>
            <person name="Guiguen Y."/>
        </authorList>
    </citation>
    <scope>NUCLEOTIDE SEQUENCE</scope>
    <source>
        <tissue evidence="10">Blood</tissue>
    </source>
</reference>
<feature type="transmembrane region" description="Helical" evidence="9">
    <location>
        <begin position="45"/>
        <end position="69"/>
    </location>
</feature>
<accession>A0A8T3CM99</accession>
<dbReference type="InterPro" id="IPR029569">
    <property type="entry name" value="CALHM"/>
</dbReference>
<keyword evidence="6" id="KW-0406">Ion transport</keyword>
<evidence type="ECO:0000256" key="2">
    <source>
        <dbReference type="ARBA" id="ARBA00008497"/>
    </source>
</evidence>
<comment type="subcellular location">
    <subcellularLocation>
        <location evidence="1">Membrane</location>
        <topology evidence="1">Multi-pass membrane protein</topology>
    </subcellularLocation>
</comment>
<protein>
    <submittedName>
        <fullName evidence="10">Uncharacterized protein</fullName>
    </submittedName>
</protein>
<dbReference type="GO" id="GO:1904669">
    <property type="term" value="P:ATP export"/>
    <property type="evidence" value="ECO:0007669"/>
    <property type="project" value="UniProtKB-ARBA"/>
</dbReference>
<dbReference type="EMBL" id="JAERUA010000020">
    <property type="protein sequence ID" value="KAI1885546.1"/>
    <property type="molecule type" value="Genomic_DNA"/>
</dbReference>
<dbReference type="OrthoDB" id="5962981at2759"/>
<dbReference type="AlphaFoldDB" id="A0A8T3CM99"/>
<dbReference type="PANTHER" id="PTHR32261:SF4">
    <property type="entry name" value="CALCIUM HOMEOSTASIS MODULATOR PROTEIN 6"/>
    <property type="match status" value="1"/>
</dbReference>
<feature type="transmembrane region" description="Helical" evidence="9">
    <location>
        <begin position="181"/>
        <end position="203"/>
    </location>
</feature>
<sequence length="291" mass="32511">MDKFKTVLNIVQKQQTTLGFGLVALLTAGGEQVFSAVVFKCPCNSWNFAYGTVFLLVPALALLVLGFILSNKTWKMFTGICVKKPTPIHMKNFCAFLKVFAQIYTTAMVAPISWIAVALLNGVYFECAMTGVNVTLFSDHLCSNKAPQCQHELQLFPCGKSTVPQAEREDVLAIVRAESQVLGWLLIASIMMAALLFTCVARCRSPVSYVHLKFWQMYAQKENELMEKQAWAKVSSFFRFSPREQHYSILHKYVDTNLNPTGAHKPSIRSEGGDFNSPTVLGFVDEGRVML</sequence>
<dbReference type="Pfam" id="PF14798">
    <property type="entry name" value="Ca_hom_mod"/>
    <property type="match status" value="1"/>
</dbReference>
<evidence type="ECO:0000256" key="1">
    <source>
        <dbReference type="ARBA" id="ARBA00004141"/>
    </source>
</evidence>
<keyword evidence="11" id="KW-1185">Reference proteome</keyword>
<evidence type="ECO:0000256" key="5">
    <source>
        <dbReference type="ARBA" id="ARBA00022989"/>
    </source>
</evidence>
<dbReference type="PANTHER" id="PTHR32261">
    <property type="entry name" value="CALCIUM HOMEOSTASIS MODULATOR PROTEIN"/>
    <property type="match status" value="1"/>
</dbReference>
<keyword evidence="7 9" id="KW-0472">Membrane</keyword>
<feature type="transmembrane region" description="Helical" evidence="9">
    <location>
        <begin position="93"/>
        <end position="116"/>
    </location>
</feature>
<comment type="similarity">
    <text evidence="2">Belongs to the CALHM family.</text>
</comment>
<evidence type="ECO:0000256" key="7">
    <source>
        <dbReference type="ARBA" id="ARBA00023136"/>
    </source>
</evidence>
<keyword evidence="3" id="KW-0813">Transport</keyword>
<dbReference type="GO" id="GO:0005261">
    <property type="term" value="F:monoatomic cation channel activity"/>
    <property type="evidence" value="ECO:0007669"/>
    <property type="project" value="TreeGrafter"/>
</dbReference>